<keyword evidence="3" id="KW-1185">Reference proteome</keyword>
<gene>
    <name evidence="2" type="ORF">BINO364_LOCUS2646</name>
</gene>
<dbReference type="EMBL" id="OV170230">
    <property type="protein sequence ID" value="CAH0715765.1"/>
    <property type="molecule type" value="Genomic_DNA"/>
</dbReference>
<dbReference type="Proteomes" id="UP000838878">
    <property type="component" value="Chromosome 10"/>
</dbReference>
<name>A0A8J9VAG6_9NEOP</name>
<reference evidence="2" key="1">
    <citation type="submission" date="2021-12" db="EMBL/GenBank/DDBJ databases">
        <authorList>
            <person name="Martin H S."/>
        </authorList>
    </citation>
    <scope>NUCLEOTIDE SEQUENCE</scope>
</reference>
<feature type="non-terminal residue" evidence="2">
    <location>
        <position position="69"/>
    </location>
</feature>
<proteinExistence type="predicted"/>
<keyword evidence="1" id="KW-0732">Signal</keyword>
<evidence type="ECO:0000256" key="1">
    <source>
        <dbReference type="SAM" id="SignalP"/>
    </source>
</evidence>
<feature type="signal peptide" evidence="1">
    <location>
        <begin position="1"/>
        <end position="15"/>
    </location>
</feature>
<protein>
    <submittedName>
        <fullName evidence="2">Uncharacterized protein</fullName>
    </submittedName>
</protein>
<sequence length="69" mass="7791">MHLALSLSLVKLGSIFEVSEEVSERKKHCAFGKVTNATTFGMSRAWRAETRAEATQMRIDAMIQKVYND</sequence>
<accession>A0A8J9VAG6</accession>
<dbReference type="AlphaFoldDB" id="A0A8J9VAG6"/>
<feature type="chain" id="PRO_5035421234" evidence="1">
    <location>
        <begin position="16"/>
        <end position="69"/>
    </location>
</feature>
<organism evidence="2 3">
    <name type="scientific">Brenthis ino</name>
    <name type="common">lesser marbled fritillary</name>
    <dbReference type="NCBI Taxonomy" id="405034"/>
    <lineage>
        <taxon>Eukaryota</taxon>
        <taxon>Metazoa</taxon>
        <taxon>Ecdysozoa</taxon>
        <taxon>Arthropoda</taxon>
        <taxon>Hexapoda</taxon>
        <taxon>Insecta</taxon>
        <taxon>Pterygota</taxon>
        <taxon>Neoptera</taxon>
        <taxon>Endopterygota</taxon>
        <taxon>Lepidoptera</taxon>
        <taxon>Glossata</taxon>
        <taxon>Ditrysia</taxon>
        <taxon>Papilionoidea</taxon>
        <taxon>Nymphalidae</taxon>
        <taxon>Heliconiinae</taxon>
        <taxon>Argynnini</taxon>
        <taxon>Brenthis</taxon>
    </lineage>
</organism>
<evidence type="ECO:0000313" key="3">
    <source>
        <dbReference type="Proteomes" id="UP000838878"/>
    </source>
</evidence>
<evidence type="ECO:0000313" key="2">
    <source>
        <dbReference type="EMBL" id="CAH0715765.1"/>
    </source>
</evidence>